<dbReference type="Proteomes" id="UP000538507">
    <property type="component" value="Unassembled WGS sequence"/>
</dbReference>
<sequence>MIDFSIVVPAYNEEAYIAKTLVALRQSIQLVPKNEASAEIVVVDHSSTDNTAREANLADTILNLPRGGSIGSVRNFGAKGSKGKMIVFVDADTIVPENFFATLVAFAEAGVVGGAVRGFYEPKSWLIQQYARFWDWYAARSSRPMTQGVCQYIRREEFEAIGGYDEGLWFAEDTDFYWRLHDHAQEHGKLLGIPTDVFVFPSSRRMDKWPAWKMIFWTNPYMSKFRLKSARHWQNWYGRGTVR</sequence>
<evidence type="ECO:0000256" key="2">
    <source>
        <dbReference type="ARBA" id="ARBA00022676"/>
    </source>
</evidence>
<dbReference type="SUPFAM" id="SSF53448">
    <property type="entry name" value="Nucleotide-diphospho-sugar transferases"/>
    <property type="match status" value="1"/>
</dbReference>
<dbReference type="AlphaFoldDB" id="A0AAE2MLT0"/>
<reference evidence="5 6" key="1">
    <citation type="submission" date="2020-08" db="EMBL/GenBank/DDBJ databases">
        <title>Genomic Encyclopedia of Type Strains, Phase IV (KMG-V): Genome sequencing to study the core and pangenomes of soil and plant-associated prokaryotes.</title>
        <authorList>
            <person name="Whitman W."/>
        </authorList>
    </citation>
    <scope>NUCLEOTIDE SEQUENCE [LARGE SCALE GENOMIC DNA]</scope>
    <source>
        <strain evidence="5 6">SEMIA 415</strain>
    </source>
</reference>
<name>A0AAE2MLT0_RHILE</name>
<proteinExistence type="inferred from homology"/>
<dbReference type="PANTHER" id="PTHR43630:SF1">
    <property type="entry name" value="POLY-BETA-1,6-N-ACETYL-D-GLUCOSAMINE SYNTHASE"/>
    <property type="match status" value="1"/>
</dbReference>
<evidence type="ECO:0000313" key="6">
    <source>
        <dbReference type="Proteomes" id="UP000538507"/>
    </source>
</evidence>
<organism evidence="5 6">
    <name type="scientific">Rhizobium leguminosarum</name>
    <dbReference type="NCBI Taxonomy" id="384"/>
    <lineage>
        <taxon>Bacteria</taxon>
        <taxon>Pseudomonadati</taxon>
        <taxon>Pseudomonadota</taxon>
        <taxon>Alphaproteobacteria</taxon>
        <taxon>Hyphomicrobiales</taxon>
        <taxon>Rhizobiaceae</taxon>
        <taxon>Rhizobium/Agrobacterium group</taxon>
        <taxon>Rhizobium</taxon>
    </lineage>
</organism>
<dbReference type="Gene3D" id="3.90.550.10">
    <property type="entry name" value="Spore Coat Polysaccharide Biosynthesis Protein SpsA, Chain A"/>
    <property type="match status" value="1"/>
</dbReference>
<comment type="caution">
    <text evidence="5">The sequence shown here is derived from an EMBL/GenBank/DDBJ whole genome shotgun (WGS) entry which is preliminary data.</text>
</comment>
<dbReference type="RefSeq" id="WP_183608769.1">
    <property type="nucleotide sequence ID" value="NZ_JACHAZ010000004.1"/>
</dbReference>
<evidence type="ECO:0000259" key="4">
    <source>
        <dbReference type="Pfam" id="PF00535"/>
    </source>
</evidence>
<dbReference type="PANTHER" id="PTHR43630">
    <property type="entry name" value="POLY-BETA-1,6-N-ACETYL-D-GLUCOSAMINE SYNTHASE"/>
    <property type="match status" value="1"/>
</dbReference>
<dbReference type="EMBL" id="JACIGO010000005">
    <property type="protein sequence ID" value="MBB4291993.1"/>
    <property type="molecule type" value="Genomic_DNA"/>
</dbReference>
<evidence type="ECO:0000256" key="3">
    <source>
        <dbReference type="ARBA" id="ARBA00022679"/>
    </source>
</evidence>
<keyword evidence="3" id="KW-0808">Transferase</keyword>
<accession>A0AAE2MLT0</accession>
<keyword evidence="2" id="KW-0328">Glycosyltransferase</keyword>
<dbReference type="InterPro" id="IPR001173">
    <property type="entry name" value="Glyco_trans_2-like"/>
</dbReference>
<feature type="domain" description="Glycosyltransferase 2-like" evidence="4">
    <location>
        <begin position="5"/>
        <end position="126"/>
    </location>
</feature>
<dbReference type="InterPro" id="IPR029044">
    <property type="entry name" value="Nucleotide-diphossugar_trans"/>
</dbReference>
<gene>
    <name evidence="5" type="ORF">GGE16_004069</name>
</gene>
<dbReference type="GO" id="GO:0016757">
    <property type="term" value="F:glycosyltransferase activity"/>
    <property type="evidence" value="ECO:0007669"/>
    <property type="project" value="UniProtKB-KW"/>
</dbReference>
<comment type="similarity">
    <text evidence="1">Belongs to the glycosyltransferase 2 family.</text>
</comment>
<evidence type="ECO:0000313" key="5">
    <source>
        <dbReference type="EMBL" id="MBB4291993.1"/>
    </source>
</evidence>
<dbReference type="Pfam" id="PF00535">
    <property type="entry name" value="Glycos_transf_2"/>
    <property type="match status" value="1"/>
</dbReference>
<protein>
    <submittedName>
        <fullName evidence="5">Glycosyltransferase involved in cell wall biosynthesis</fullName>
    </submittedName>
</protein>
<evidence type="ECO:0000256" key="1">
    <source>
        <dbReference type="ARBA" id="ARBA00006739"/>
    </source>
</evidence>